<dbReference type="FunFam" id="3.30.2160.10:FF:000001">
    <property type="entry name" value="E3 ubiquitin-protein ligase NEDD4-like"/>
    <property type="match status" value="1"/>
</dbReference>
<dbReference type="InterPro" id="IPR024928">
    <property type="entry name" value="E3_ub_ligase_SMURF1"/>
</dbReference>
<feature type="compositionally biased region" description="Polar residues" evidence="11">
    <location>
        <begin position="442"/>
        <end position="452"/>
    </location>
</feature>
<evidence type="ECO:0000259" key="13">
    <source>
        <dbReference type="PROSITE" id="PS50020"/>
    </source>
</evidence>
<feature type="region of interest" description="Disordered" evidence="11">
    <location>
        <begin position="194"/>
        <end position="225"/>
    </location>
</feature>
<evidence type="ECO:0000256" key="7">
    <source>
        <dbReference type="ARBA" id="ARBA00022786"/>
    </source>
</evidence>
<feature type="domain" description="WW" evidence="13">
    <location>
        <begin position="219"/>
        <end position="252"/>
    </location>
</feature>
<dbReference type="GO" id="GO:0005737">
    <property type="term" value="C:cytoplasm"/>
    <property type="evidence" value="ECO:0007669"/>
    <property type="project" value="UniProtKB-SubCell"/>
</dbReference>
<dbReference type="SMART" id="SM00239">
    <property type="entry name" value="C2"/>
    <property type="match status" value="1"/>
</dbReference>
<dbReference type="Gene3D" id="2.20.70.10">
    <property type="match status" value="2"/>
</dbReference>
<dbReference type="PRINTS" id="PR00360">
    <property type="entry name" value="C2DOMAIN"/>
</dbReference>
<dbReference type="Gene3D" id="3.30.2410.10">
    <property type="entry name" value="Hect, E3 ligase catalytic domain"/>
    <property type="match status" value="1"/>
</dbReference>
<evidence type="ECO:0000256" key="9">
    <source>
        <dbReference type="PIRSR" id="PIRSR001569-1"/>
    </source>
</evidence>
<feature type="region of interest" description="Disordered" evidence="11">
    <location>
        <begin position="155"/>
        <end position="180"/>
    </location>
</feature>
<feature type="domain" description="HECT" evidence="14">
    <location>
        <begin position="566"/>
        <end position="900"/>
    </location>
</feature>
<dbReference type="AlphaFoldDB" id="A0A6G1SM25"/>
<dbReference type="InterPro" id="IPR050409">
    <property type="entry name" value="E3_ubiq-protein_ligase"/>
</dbReference>
<dbReference type="GO" id="GO:0019871">
    <property type="term" value="F:sodium channel inhibitor activity"/>
    <property type="evidence" value="ECO:0007669"/>
    <property type="project" value="TreeGrafter"/>
</dbReference>
<dbReference type="UniPathway" id="UPA00143"/>
<dbReference type="SMART" id="SM00456">
    <property type="entry name" value="WW"/>
    <property type="match status" value="3"/>
</dbReference>
<feature type="domain" description="WW" evidence="13">
    <location>
        <begin position="474"/>
        <end position="507"/>
    </location>
</feature>
<comment type="catalytic activity">
    <reaction evidence="1 8">
        <text>S-ubiquitinyl-[E2 ubiquitin-conjugating enzyme]-L-cysteine + [acceptor protein]-L-lysine = [E2 ubiquitin-conjugating enzyme]-L-cysteine + N(6)-ubiquitinyl-[acceptor protein]-L-lysine.</text>
        <dbReference type="EC" id="2.3.2.26"/>
    </reaction>
</comment>
<dbReference type="InterPro" id="IPR035983">
    <property type="entry name" value="Hect_E3_ubiquitin_ligase"/>
</dbReference>
<dbReference type="PIRSF" id="PIRSF001569">
    <property type="entry name" value="E3_ub_ligase_SMURF1"/>
    <property type="match status" value="1"/>
</dbReference>
<dbReference type="PROSITE" id="PS50004">
    <property type="entry name" value="C2"/>
    <property type="match status" value="1"/>
</dbReference>
<dbReference type="Pfam" id="PF00168">
    <property type="entry name" value="C2"/>
    <property type="match status" value="1"/>
</dbReference>
<dbReference type="FunFam" id="3.90.1750.10:FF:000001">
    <property type="entry name" value="E3 ubiquitin-protein ligase NEDD4-like"/>
    <property type="match status" value="1"/>
</dbReference>
<evidence type="ECO:0000256" key="5">
    <source>
        <dbReference type="ARBA" id="ARBA00022679"/>
    </source>
</evidence>
<evidence type="ECO:0000256" key="11">
    <source>
        <dbReference type="SAM" id="MobiDB-lite"/>
    </source>
</evidence>
<keyword evidence="5 8" id="KW-0808">Transferase</keyword>
<dbReference type="PANTHER" id="PTHR11254">
    <property type="entry name" value="HECT DOMAIN UBIQUITIN-PROTEIN LIGASE"/>
    <property type="match status" value="1"/>
</dbReference>
<feature type="compositionally biased region" description="Polar residues" evidence="11">
    <location>
        <begin position="401"/>
        <end position="417"/>
    </location>
</feature>
<evidence type="ECO:0000256" key="1">
    <source>
        <dbReference type="ARBA" id="ARBA00000885"/>
    </source>
</evidence>
<dbReference type="FunFam" id="2.60.40.150:FF:000289">
    <property type="entry name" value="E3 ubiquitin-protein ligase"/>
    <property type="match status" value="1"/>
</dbReference>
<name>A0A6G1SM25_9ACAR</name>
<dbReference type="PROSITE" id="PS50237">
    <property type="entry name" value="HECT"/>
    <property type="match status" value="1"/>
</dbReference>
<feature type="compositionally biased region" description="Low complexity" evidence="11">
    <location>
        <begin position="288"/>
        <end position="328"/>
    </location>
</feature>
<dbReference type="Gene3D" id="2.60.40.150">
    <property type="entry name" value="C2 domain"/>
    <property type="match status" value="1"/>
</dbReference>
<dbReference type="Pfam" id="PF00632">
    <property type="entry name" value="HECT"/>
    <property type="match status" value="1"/>
</dbReference>
<dbReference type="PROSITE" id="PS01159">
    <property type="entry name" value="WW_DOMAIN_1"/>
    <property type="match status" value="3"/>
</dbReference>
<dbReference type="FunFam" id="3.30.2410.10:FF:000001">
    <property type="entry name" value="E3 ubiquitin-protein ligase NEDD4-like"/>
    <property type="match status" value="1"/>
</dbReference>
<sequence length="901" mass="102816">MTVPAGKIYGCSDNGDNNCRLLRIRIIAGHKLAKKDIFGASDPYVKVDLIDTIDNAVIDSFYTKTKKRTLNPIWNEEFLVRVQPEIHQLVFEVYDENRLTRDDFLGFVRLPLHNITCERPHKIISQRNYILRPKSTRSKVKGHLQLYHAYLQTAADPESLSDGSRDSPLMRNNPDRSTEIGRVLEENGWELVESSDLTPSETTIPASESNERPATSSLAPLPEGWEERQDANGRTYYVNHIARETQWERPIVTTQNENLVSNDRRRQADLARTIDFLSRVHIDDEEQATAGSSPPSANAASLLDQPSTNSSEGPSSSSNNDSSAAVNNLETLDDSGIGSQNVSDVSTTISPTNERSEATITSNAVQTATQNPDTPATPALRRTKRSIPQQEVSRDGMIALPTTNQVATTTPETSSAGLPSGWSMQVAPNGRVFFIDHTHKTTTWTDPRTGQPSKVPKKNNVPNKPKNIYVDDLGPLPDGWEERVHSDGRIFFIDHNKRTTQWEDPRLNNPSIAGQAVPYSRDYRRKYEYLQMKLPRPTSVPTKLEIKVSRTNIFEDSYRIISSVSRCELLRTKLWIEFDGEEVLDYGGASREWFYLLSKEMFNPYYGLFEYSAADNYTLQINPVSGLCNEEHLSYFKFIGRVAAMAIYHGKLLDAFFIRPFYKMMLKKPIQLKDMESVDTEYYNSLRWIMENDPKELDLYFSVDEDFFGQMQQYELKPGGSEIPVTNDNKQEYIDLVIQWRFVSRILPQMTAFLEGFDEVLPLNLIKVFDENELELLMCGIGEIDVRDWKRHTVYKSGYHANHIVIQWFWRVVLSFSNEMRSRLLQFVTGTSRVPMNGFKELYGSNGLQSFTIEKWGTPENLPRSHTCFNRIDLPPYESYQELRGKLIKAIEGSESFSGVD</sequence>
<dbReference type="InterPro" id="IPR000569">
    <property type="entry name" value="HECT_dom"/>
</dbReference>
<dbReference type="GO" id="GO:0048814">
    <property type="term" value="P:regulation of dendrite morphogenesis"/>
    <property type="evidence" value="ECO:0007669"/>
    <property type="project" value="TreeGrafter"/>
</dbReference>
<feature type="region of interest" description="Disordered" evidence="11">
    <location>
        <begin position="442"/>
        <end position="466"/>
    </location>
</feature>
<dbReference type="SUPFAM" id="SSF56204">
    <property type="entry name" value="Hect, E3 ligase catalytic domain"/>
    <property type="match status" value="1"/>
</dbReference>
<evidence type="ECO:0000256" key="8">
    <source>
        <dbReference type="PIRNR" id="PIRNR001569"/>
    </source>
</evidence>
<organism evidence="15">
    <name type="scientific">Aceria tosichella</name>
    <name type="common">wheat curl mite</name>
    <dbReference type="NCBI Taxonomy" id="561515"/>
    <lineage>
        <taxon>Eukaryota</taxon>
        <taxon>Metazoa</taxon>
        <taxon>Ecdysozoa</taxon>
        <taxon>Arthropoda</taxon>
        <taxon>Chelicerata</taxon>
        <taxon>Arachnida</taxon>
        <taxon>Acari</taxon>
        <taxon>Acariformes</taxon>
        <taxon>Trombidiformes</taxon>
        <taxon>Prostigmata</taxon>
        <taxon>Eupodina</taxon>
        <taxon>Eriophyoidea</taxon>
        <taxon>Eriophyidae</taxon>
        <taxon>Eriophyinae</taxon>
        <taxon>Aceriini</taxon>
        <taxon>Aceria</taxon>
    </lineage>
</organism>
<evidence type="ECO:0000313" key="15">
    <source>
        <dbReference type="EMBL" id="MDE51586.1"/>
    </source>
</evidence>
<dbReference type="EMBL" id="GGYP01006815">
    <property type="protein sequence ID" value="MDE51586.1"/>
    <property type="molecule type" value="Transcribed_RNA"/>
</dbReference>
<dbReference type="GO" id="GO:0048260">
    <property type="term" value="P:positive regulation of receptor-mediated endocytosis"/>
    <property type="evidence" value="ECO:0007669"/>
    <property type="project" value="UniProtKB-ARBA"/>
</dbReference>
<dbReference type="InterPro" id="IPR035892">
    <property type="entry name" value="C2_domain_sf"/>
</dbReference>
<dbReference type="GO" id="GO:0006511">
    <property type="term" value="P:ubiquitin-dependent protein catabolic process"/>
    <property type="evidence" value="ECO:0007669"/>
    <property type="project" value="InterPro"/>
</dbReference>
<dbReference type="Gene3D" id="3.90.1750.10">
    <property type="entry name" value="Hect, E3 ligase catalytic domains"/>
    <property type="match status" value="1"/>
</dbReference>
<dbReference type="SMART" id="SM00119">
    <property type="entry name" value="HECTc"/>
    <property type="match status" value="1"/>
</dbReference>
<dbReference type="InterPro" id="IPR036020">
    <property type="entry name" value="WW_dom_sf"/>
</dbReference>
<dbReference type="CDD" id="cd00078">
    <property type="entry name" value="HECTc"/>
    <property type="match status" value="1"/>
</dbReference>
<dbReference type="InterPro" id="IPR000008">
    <property type="entry name" value="C2_dom"/>
</dbReference>
<dbReference type="Pfam" id="PF00397">
    <property type="entry name" value="WW"/>
    <property type="match status" value="3"/>
</dbReference>
<evidence type="ECO:0000256" key="3">
    <source>
        <dbReference type="ARBA" id="ARBA00004906"/>
    </source>
</evidence>
<evidence type="ECO:0000259" key="12">
    <source>
        <dbReference type="PROSITE" id="PS50004"/>
    </source>
</evidence>
<comment type="pathway">
    <text evidence="3 8">Protein modification; protein ubiquitination.</text>
</comment>
<feature type="domain" description="C2" evidence="12">
    <location>
        <begin position="3"/>
        <end position="125"/>
    </location>
</feature>
<evidence type="ECO:0000256" key="4">
    <source>
        <dbReference type="ARBA" id="ARBA00022490"/>
    </source>
</evidence>
<dbReference type="PANTHER" id="PTHR11254:SF440">
    <property type="entry name" value="E3 UBIQUITIN-PROTEIN LIGASE NEDD-4"/>
    <property type="match status" value="1"/>
</dbReference>
<feature type="domain" description="WW" evidence="13">
    <location>
        <begin position="416"/>
        <end position="449"/>
    </location>
</feature>
<evidence type="ECO:0000256" key="2">
    <source>
        <dbReference type="ARBA" id="ARBA00004496"/>
    </source>
</evidence>
<dbReference type="Gene3D" id="3.30.2160.10">
    <property type="entry name" value="Hect, E3 ligase catalytic domain"/>
    <property type="match status" value="1"/>
</dbReference>
<dbReference type="SUPFAM" id="SSF51045">
    <property type="entry name" value="WW domain"/>
    <property type="match status" value="3"/>
</dbReference>
<keyword evidence="6" id="KW-0677">Repeat</keyword>
<dbReference type="CDD" id="cd00201">
    <property type="entry name" value="WW"/>
    <property type="match status" value="3"/>
</dbReference>
<proteinExistence type="predicted"/>
<feature type="active site" description="Glycyl thioester intermediate" evidence="9 10">
    <location>
        <position position="868"/>
    </location>
</feature>
<feature type="compositionally biased region" description="Polar residues" evidence="11">
    <location>
        <begin position="195"/>
        <end position="218"/>
    </location>
</feature>
<protein>
    <recommendedName>
        <fullName evidence="8">E3 ubiquitin-protein ligase</fullName>
        <ecNumber evidence="8">2.3.2.26</ecNumber>
    </recommendedName>
</protein>
<feature type="compositionally biased region" description="Polar residues" evidence="11">
    <location>
        <begin position="337"/>
        <end position="374"/>
    </location>
</feature>
<gene>
    <name evidence="15" type="primary">Nedd4</name>
    <name evidence="15" type="ORF">g.8534</name>
</gene>
<evidence type="ECO:0000256" key="10">
    <source>
        <dbReference type="PROSITE-ProRule" id="PRU00104"/>
    </source>
</evidence>
<dbReference type="InterPro" id="IPR001202">
    <property type="entry name" value="WW_dom"/>
</dbReference>
<dbReference type="GO" id="GO:0016567">
    <property type="term" value="P:protein ubiquitination"/>
    <property type="evidence" value="ECO:0007669"/>
    <property type="project" value="UniProtKB-UniPathway"/>
</dbReference>
<keyword evidence="4" id="KW-0963">Cytoplasm</keyword>
<evidence type="ECO:0000256" key="6">
    <source>
        <dbReference type="ARBA" id="ARBA00022737"/>
    </source>
</evidence>
<feature type="region of interest" description="Disordered" evidence="11">
    <location>
        <begin position="286"/>
        <end position="421"/>
    </location>
</feature>
<dbReference type="SUPFAM" id="SSF49562">
    <property type="entry name" value="C2 domain (Calcium/lipid-binding domain, CaLB)"/>
    <property type="match status" value="1"/>
</dbReference>
<dbReference type="EC" id="2.3.2.26" evidence="8"/>
<dbReference type="GO" id="GO:0045879">
    <property type="term" value="P:negative regulation of smoothened signaling pathway"/>
    <property type="evidence" value="ECO:0007669"/>
    <property type="project" value="UniProtKB-ARBA"/>
</dbReference>
<dbReference type="CDD" id="cd04033">
    <property type="entry name" value="C2_NEDD4_NEDD4L"/>
    <property type="match status" value="1"/>
</dbReference>
<reference evidence="15" key="1">
    <citation type="submission" date="2018-10" db="EMBL/GenBank/DDBJ databases">
        <title>Transcriptome assembly of Aceria tosichella (Wheat curl mite) Type 2.</title>
        <authorList>
            <person name="Scully E.D."/>
            <person name="Geib S.M."/>
            <person name="Palmer N.A."/>
            <person name="Gupta A.K."/>
            <person name="Sarath G."/>
            <person name="Tatineni S."/>
        </authorList>
    </citation>
    <scope>NUCLEOTIDE SEQUENCE</scope>
    <source>
        <strain evidence="15">LincolnNE</strain>
    </source>
</reference>
<accession>A0A6G1SM25</accession>
<dbReference type="FunFam" id="2.20.70.10:FF:000017">
    <property type="entry name" value="E3 ubiquitin-protein ligase"/>
    <property type="match status" value="1"/>
</dbReference>
<dbReference type="FunFam" id="2.20.70.10:FF:000037">
    <property type="entry name" value="E3 ubiquitin-protein ligase nedd-4"/>
    <property type="match status" value="1"/>
</dbReference>
<comment type="subcellular location">
    <subcellularLocation>
        <location evidence="2">Cytoplasm</location>
    </subcellularLocation>
</comment>
<evidence type="ECO:0000259" key="14">
    <source>
        <dbReference type="PROSITE" id="PS50237"/>
    </source>
</evidence>
<keyword evidence="7 8" id="KW-0833">Ubl conjugation pathway</keyword>
<dbReference type="GO" id="GO:0061630">
    <property type="term" value="F:ubiquitin protein ligase activity"/>
    <property type="evidence" value="ECO:0007669"/>
    <property type="project" value="UniProtKB-EC"/>
</dbReference>
<dbReference type="PROSITE" id="PS50020">
    <property type="entry name" value="WW_DOMAIN_2"/>
    <property type="match status" value="3"/>
</dbReference>